<name>A0AA40SQ56_9MICO</name>
<dbReference type="GO" id="GO:0019159">
    <property type="term" value="F:nicotinamide-nucleotide amidase activity"/>
    <property type="evidence" value="ECO:0007669"/>
    <property type="project" value="UniProtKB-EC"/>
</dbReference>
<dbReference type="InterPro" id="IPR008136">
    <property type="entry name" value="CinA_C"/>
</dbReference>
<protein>
    <submittedName>
        <fullName evidence="2">Nicotinamide-nucleotide amidase</fullName>
        <ecNumber evidence="2">3.5.1.42</ecNumber>
    </submittedName>
</protein>
<organism evidence="2 3">
    <name type="scientific">Microbacterium invictum</name>
    <dbReference type="NCBI Taxonomy" id="515415"/>
    <lineage>
        <taxon>Bacteria</taxon>
        <taxon>Bacillati</taxon>
        <taxon>Actinomycetota</taxon>
        <taxon>Actinomycetes</taxon>
        <taxon>Micrococcales</taxon>
        <taxon>Microbacteriaceae</taxon>
        <taxon>Microbacterium</taxon>
    </lineage>
</organism>
<evidence type="ECO:0000259" key="1">
    <source>
        <dbReference type="Pfam" id="PF02464"/>
    </source>
</evidence>
<proteinExistence type="predicted"/>
<dbReference type="RefSeq" id="WP_183499895.1">
    <property type="nucleotide sequence ID" value="NZ_BAABCO010000004.1"/>
</dbReference>
<reference evidence="2 3" key="1">
    <citation type="submission" date="2020-08" db="EMBL/GenBank/DDBJ databases">
        <title>Sequencing the genomes of 1000 actinobacteria strains.</title>
        <authorList>
            <person name="Klenk H.-P."/>
        </authorList>
    </citation>
    <scope>NUCLEOTIDE SEQUENCE [LARGE SCALE GENOMIC DNA]</scope>
    <source>
        <strain evidence="2 3">DSM 19600</strain>
    </source>
</reference>
<dbReference type="EC" id="3.5.1.42" evidence="2"/>
<keyword evidence="2" id="KW-0378">Hydrolase</keyword>
<sequence length="161" mass="16526">MSAVDAIVDDIANACLAREMTVGVIESLTSGAVASALGRGHEAAEWFRGGVVAYETETKQWVLGLVPGTDPCSPSCAAQLAANGRALLRADVCASVTGIGGPEPVDDHPAGEVHVGVSTAQGWTTRVHYFDGPPEDVVEQSVLATLSRLYDTLTPTPGPGA</sequence>
<dbReference type="Proteomes" id="UP000549113">
    <property type="component" value="Unassembled WGS sequence"/>
</dbReference>
<feature type="domain" description="CinA C-terminal" evidence="1">
    <location>
        <begin position="7"/>
        <end position="152"/>
    </location>
</feature>
<dbReference type="EMBL" id="JACIFH010000001">
    <property type="protein sequence ID" value="MBB4140360.1"/>
    <property type="molecule type" value="Genomic_DNA"/>
</dbReference>
<dbReference type="InterPro" id="IPR036653">
    <property type="entry name" value="CinA-like_C"/>
</dbReference>
<keyword evidence="3" id="KW-1185">Reference proteome</keyword>
<gene>
    <name evidence="2" type="ORF">BKA10_002154</name>
</gene>
<dbReference type="SUPFAM" id="SSF142433">
    <property type="entry name" value="CinA-like"/>
    <property type="match status" value="1"/>
</dbReference>
<comment type="caution">
    <text evidence="2">The sequence shown here is derived from an EMBL/GenBank/DDBJ whole genome shotgun (WGS) entry which is preliminary data.</text>
</comment>
<accession>A0AA40SQ56</accession>
<dbReference type="AlphaFoldDB" id="A0AA40SQ56"/>
<dbReference type="Gene3D" id="3.90.950.20">
    <property type="entry name" value="CinA-like"/>
    <property type="match status" value="1"/>
</dbReference>
<dbReference type="NCBIfam" id="TIGR00199">
    <property type="entry name" value="PncC_domain"/>
    <property type="match status" value="1"/>
</dbReference>
<evidence type="ECO:0000313" key="2">
    <source>
        <dbReference type="EMBL" id="MBB4140360.1"/>
    </source>
</evidence>
<evidence type="ECO:0000313" key="3">
    <source>
        <dbReference type="Proteomes" id="UP000549113"/>
    </source>
</evidence>
<dbReference type="Pfam" id="PF02464">
    <property type="entry name" value="CinA"/>
    <property type="match status" value="1"/>
</dbReference>